<dbReference type="InterPro" id="IPR015854">
    <property type="entry name" value="ABC_transpr_LolD-like"/>
</dbReference>
<dbReference type="SMART" id="SM00382">
    <property type="entry name" value="AAA"/>
    <property type="match status" value="1"/>
</dbReference>
<evidence type="ECO:0000256" key="1">
    <source>
        <dbReference type="ARBA" id="ARBA00022448"/>
    </source>
</evidence>
<dbReference type="GO" id="GO:0005886">
    <property type="term" value="C:plasma membrane"/>
    <property type="evidence" value="ECO:0007669"/>
    <property type="project" value="TreeGrafter"/>
</dbReference>
<dbReference type="InterPro" id="IPR017871">
    <property type="entry name" value="ABC_transporter-like_CS"/>
</dbReference>
<gene>
    <name evidence="5" type="ORF">B1R32_11471</name>
</gene>
<dbReference type="InterPro" id="IPR003439">
    <property type="entry name" value="ABC_transporter-like_ATP-bd"/>
</dbReference>
<dbReference type="RefSeq" id="WP_106380658.1">
    <property type="nucleotide sequence ID" value="NZ_NIGF01000014.1"/>
</dbReference>
<dbReference type="SUPFAM" id="SSF52540">
    <property type="entry name" value="P-loop containing nucleoside triphosphate hydrolases"/>
    <property type="match status" value="1"/>
</dbReference>
<dbReference type="InterPro" id="IPR027417">
    <property type="entry name" value="P-loop_NTPase"/>
</dbReference>
<dbReference type="Pfam" id="PF00005">
    <property type="entry name" value="ABC_tran"/>
    <property type="match status" value="1"/>
</dbReference>
<dbReference type="Gene3D" id="3.40.50.300">
    <property type="entry name" value="P-loop containing nucleotide triphosphate hydrolases"/>
    <property type="match status" value="1"/>
</dbReference>
<dbReference type="InterPro" id="IPR003593">
    <property type="entry name" value="AAA+_ATPase"/>
</dbReference>
<dbReference type="PANTHER" id="PTHR24220:SF86">
    <property type="entry name" value="ABC TRANSPORTER ABCH.1"/>
    <property type="match status" value="1"/>
</dbReference>
<name>A0A2S8SR36_9BACT</name>
<dbReference type="CDD" id="cd03255">
    <property type="entry name" value="ABC_MJ0796_LolCDE_FtsE"/>
    <property type="match status" value="1"/>
</dbReference>
<dbReference type="PANTHER" id="PTHR24220">
    <property type="entry name" value="IMPORT ATP-BINDING PROTEIN"/>
    <property type="match status" value="1"/>
</dbReference>
<dbReference type="AlphaFoldDB" id="A0A2S8SR36"/>
<dbReference type="PROSITE" id="PS00211">
    <property type="entry name" value="ABC_TRANSPORTER_1"/>
    <property type="match status" value="1"/>
</dbReference>
<dbReference type="GO" id="GO:0022857">
    <property type="term" value="F:transmembrane transporter activity"/>
    <property type="evidence" value="ECO:0007669"/>
    <property type="project" value="TreeGrafter"/>
</dbReference>
<feature type="domain" description="ABC transporter" evidence="4">
    <location>
        <begin position="17"/>
        <end position="251"/>
    </location>
</feature>
<keyword evidence="3 5" id="KW-0067">ATP-binding</keyword>
<reference evidence="5 6" key="1">
    <citation type="journal article" date="2018" name="Syst. Appl. Microbiol.">
        <title>Abditibacterium utsteinense sp. nov., the first cultivated member of candidate phylum FBP, isolated from ice-free Antarctic soil samples.</title>
        <authorList>
            <person name="Tahon G."/>
            <person name="Tytgat B."/>
            <person name="Lebbe L."/>
            <person name="Carlier A."/>
            <person name="Willems A."/>
        </authorList>
    </citation>
    <scope>NUCLEOTIDE SEQUENCE [LARGE SCALE GENOMIC DNA]</scope>
    <source>
        <strain evidence="5 6">LMG 29911</strain>
    </source>
</reference>
<dbReference type="GO" id="GO:0005524">
    <property type="term" value="F:ATP binding"/>
    <property type="evidence" value="ECO:0007669"/>
    <property type="project" value="UniProtKB-KW"/>
</dbReference>
<keyword evidence="6" id="KW-1185">Reference proteome</keyword>
<evidence type="ECO:0000256" key="2">
    <source>
        <dbReference type="ARBA" id="ARBA00022741"/>
    </source>
</evidence>
<keyword evidence="2" id="KW-0547">Nucleotide-binding</keyword>
<proteinExistence type="predicted"/>
<dbReference type="GO" id="GO:0016887">
    <property type="term" value="F:ATP hydrolysis activity"/>
    <property type="evidence" value="ECO:0007669"/>
    <property type="project" value="InterPro"/>
</dbReference>
<comment type="caution">
    <text evidence="5">The sequence shown here is derived from an EMBL/GenBank/DDBJ whole genome shotgun (WGS) entry which is preliminary data.</text>
</comment>
<evidence type="ECO:0000313" key="5">
    <source>
        <dbReference type="EMBL" id="PQV63245.1"/>
    </source>
</evidence>
<evidence type="ECO:0000256" key="3">
    <source>
        <dbReference type="ARBA" id="ARBA00022840"/>
    </source>
</evidence>
<keyword evidence="1" id="KW-0813">Transport</keyword>
<dbReference type="PROSITE" id="PS50893">
    <property type="entry name" value="ABC_TRANSPORTER_2"/>
    <property type="match status" value="1"/>
</dbReference>
<dbReference type="InterPro" id="IPR017911">
    <property type="entry name" value="MacB-like_ATP-bd"/>
</dbReference>
<evidence type="ECO:0000259" key="4">
    <source>
        <dbReference type="PROSITE" id="PS50893"/>
    </source>
</evidence>
<evidence type="ECO:0000313" key="6">
    <source>
        <dbReference type="Proteomes" id="UP000237684"/>
    </source>
</evidence>
<accession>A0A2S8SR36</accession>
<organism evidence="5 6">
    <name type="scientific">Abditibacterium utsteinense</name>
    <dbReference type="NCBI Taxonomy" id="1960156"/>
    <lineage>
        <taxon>Bacteria</taxon>
        <taxon>Pseudomonadati</taxon>
        <taxon>Abditibacteriota</taxon>
        <taxon>Abditibacteriia</taxon>
        <taxon>Abditibacteriales</taxon>
        <taxon>Abditibacteriaceae</taxon>
        <taxon>Abditibacterium</taxon>
    </lineage>
</organism>
<dbReference type="EMBL" id="NIGF01000014">
    <property type="protein sequence ID" value="PQV63245.1"/>
    <property type="molecule type" value="Genomic_DNA"/>
</dbReference>
<dbReference type="OrthoDB" id="9791546at2"/>
<sequence>MELSKATISRPELASGVRAQNLMLTYVTPRSTTYAVRDVSMEVGARDFAGIVGPSGSGKSSLLYLMSGLKTATSGEVFFDDFHYSAASATQKLDFRRRAFGFIFQQPFLVPYLSVLENVLVPIENPLEKDKKRAIELLDSLGIVELAPKFPNECSGGERVRASMARGLVHRPAWLWVDEPTASLDHTTGKMVMDVLKGQKQHGALVVVTHDLEILADADAVFRMRDGVLLEKFAPRDGNRDEMGVANNGQGSLQNELQYKSQNGTASGLL</sequence>
<protein>
    <submittedName>
        <fullName evidence="5">Putative ABC transport system ATP-binding protein</fullName>
    </submittedName>
</protein>
<dbReference type="InParanoid" id="A0A2S8SR36"/>
<dbReference type="Proteomes" id="UP000237684">
    <property type="component" value="Unassembled WGS sequence"/>
</dbReference>